<proteinExistence type="predicted"/>
<sequence length="66" mass="7073">MINASYLILPIRATSSWSSDEKFMDFAAPSATSSVLLFLCDKGEPILSLGLFGASGGAMGDYLHNW</sequence>
<dbReference type="AlphaFoldDB" id="A0A6J5X4Q8"/>
<gene>
    <name evidence="1" type="ORF">ORAREDHAP_LOCUS28527</name>
</gene>
<evidence type="ECO:0000313" key="2">
    <source>
        <dbReference type="Proteomes" id="UP000507245"/>
    </source>
</evidence>
<name>A0A6J5X4Q8_PRUAR</name>
<reference evidence="2" key="1">
    <citation type="journal article" date="2020" name="Genome Biol.">
        <title>Gamete binning: chromosome-level and haplotype-resolved genome assembly enabled by high-throughput single-cell sequencing of gamete genomes.</title>
        <authorList>
            <person name="Campoy J.A."/>
            <person name="Sun H."/>
            <person name="Goel M."/>
            <person name="Jiao W.-B."/>
            <person name="Folz-Donahue K."/>
            <person name="Wang N."/>
            <person name="Rubio M."/>
            <person name="Liu C."/>
            <person name="Kukat C."/>
            <person name="Ruiz D."/>
            <person name="Huettel B."/>
            <person name="Schneeberger K."/>
        </authorList>
    </citation>
    <scope>NUCLEOTIDE SEQUENCE [LARGE SCALE GENOMIC DNA]</scope>
    <source>
        <strain evidence="2">cv. Rojo Pasion</strain>
    </source>
</reference>
<protein>
    <submittedName>
        <fullName evidence="1">Uncharacterized protein</fullName>
    </submittedName>
</protein>
<evidence type="ECO:0000313" key="1">
    <source>
        <dbReference type="EMBL" id="CAB4308730.1"/>
    </source>
</evidence>
<accession>A0A6J5X4Q8</accession>
<dbReference type="Proteomes" id="UP000507245">
    <property type="component" value="Unassembled WGS sequence"/>
</dbReference>
<keyword evidence="2" id="KW-1185">Reference proteome</keyword>
<dbReference type="EMBL" id="CAEKKB010000004">
    <property type="protein sequence ID" value="CAB4308730.1"/>
    <property type="molecule type" value="Genomic_DNA"/>
</dbReference>
<organism evidence="1 2">
    <name type="scientific">Prunus armeniaca</name>
    <name type="common">Apricot</name>
    <name type="synonym">Armeniaca vulgaris</name>
    <dbReference type="NCBI Taxonomy" id="36596"/>
    <lineage>
        <taxon>Eukaryota</taxon>
        <taxon>Viridiplantae</taxon>
        <taxon>Streptophyta</taxon>
        <taxon>Embryophyta</taxon>
        <taxon>Tracheophyta</taxon>
        <taxon>Spermatophyta</taxon>
        <taxon>Magnoliopsida</taxon>
        <taxon>eudicotyledons</taxon>
        <taxon>Gunneridae</taxon>
        <taxon>Pentapetalae</taxon>
        <taxon>rosids</taxon>
        <taxon>fabids</taxon>
        <taxon>Rosales</taxon>
        <taxon>Rosaceae</taxon>
        <taxon>Amygdaloideae</taxon>
        <taxon>Amygdaleae</taxon>
        <taxon>Prunus</taxon>
    </lineage>
</organism>